<gene>
    <name evidence="2" type="ORF">EYC80_008287</name>
</gene>
<evidence type="ECO:0000313" key="3">
    <source>
        <dbReference type="Proteomes" id="UP000326757"/>
    </source>
</evidence>
<keyword evidence="3" id="KW-1185">Reference proteome</keyword>
<name>A0A5N6JU35_MONLA</name>
<dbReference type="EMBL" id="VIGI01000013">
    <property type="protein sequence ID" value="KAB8292582.1"/>
    <property type="molecule type" value="Genomic_DNA"/>
</dbReference>
<evidence type="ECO:0000256" key="1">
    <source>
        <dbReference type="SAM" id="MobiDB-lite"/>
    </source>
</evidence>
<feature type="compositionally biased region" description="Basic and acidic residues" evidence="1">
    <location>
        <begin position="54"/>
        <end position="83"/>
    </location>
</feature>
<dbReference type="AlphaFoldDB" id="A0A5N6JU35"/>
<protein>
    <submittedName>
        <fullName evidence="2">Uncharacterized protein</fullName>
    </submittedName>
</protein>
<feature type="compositionally biased region" description="Basic residues" evidence="1">
    <location>
        <begin position="37"/>
        <end position="53"/>
    </location>
</feature>
<dbReference type="Proteomes" id="UP000326757">
    <property type="component" value="Unassembled WGS sequence"/>
</dbReference>
<feature type="region of interest" description="Disordered" evidence="1">
    <location>
        <begin position="27"/>
        <end position="83"/>
    </location>
</feature>
<proteinExistence type="predicted"/>
<reference evidence="2 3" key="1">
    <citation type="submission" date="2019-06" db="EMBL/GenBank/DDBJ databases">
        <title>Genome Sequence of the Brown Rot Fungal Pathogen Monilinia laxa.</title>
        <authorList>
            <person name="De Miccolis Angelini R.M."/>
            <person name="Landi L."/>
            <person name="Abate D."/>
            <person name="Pollastro S."/>
            <person name="Romanazzi G."/>
            <person name="Faretra F."/>
        </authorList>
    </citation>
    <scope>NUCLEOTIDE SEQUENCE [LARGE SCALE GENOMIC DNA]</scope>
    <source>
        <strain evidence="2 3">Mlax316</strain>
    </source>
</reference>
<evidence type="ECO:0000313" key="2">
    <source>
        <dbReference type="EMBL" id="KAB8292582.1"/>
    </source>
</evidence>
<accession>A0A5N6JU35</accession>
<comment type="caution">
    <text evidence="2">The sequence shown here is derived from an EMBL/GenBank/DDBJ whole genome shotgun (WGS) entry which is preliminary data.</text>
</comment>
<organism evidence="2 3">
    <name type="scientific">Monilinia laxa</name>
    <name type="common">Brown rot fungus</name>
    <name type="synonym">Sclerotinia laxa</name>
    <dbReference type="NCBI Taxonomy" id="61186"/>
    <lineage>
        <taxon>Eukaryota</taxon>
        <taxon>Fungi</taxon>
        <taxon>Dikarya</taxon>
        <taxon>Ascomycota</taxon>
        <taxon>Pezizomycotina</taxon>
        <taxon>Leotiomycetes</taxon>
        <taxon>Helotiales</taxon>
        <taxon>Sclerotiniaceae</taxon>
        <taxon>Monilinia</taxon>
    </lineage>
</organism>
<sequence length="83" mass="9869">MTFAPPFQSNQFAEVVTRKVVTGEAFPVPTSDQKWKDRGRRKTSGRRRRRKVGKEKEKEKKKDMEKEKDMEKDKDGEKTLIWI</sequence>